<feature type="compositionally biased region" description="Basic and acidic residues" evidence="1">
    <location>
        <begin position="133"/>
        <end position="162"/>
    </location>
</feature>
<sequence>MKSIIIKLLLITFCISDIVAEKCEEVTASADAKSFVVKRSGTGCQYRVKSDSGKAVKVYVNETSGTNCVKATSGDKFETLCPKGTMTAFTSTSAIDVSADSVATSTSAATTTVTPTTTEAPKPPPSSGGGETEETHKGQAPSEKGKEGSQDPERKENAESENHNAASVEMSPMAAAAVPAFKSLIRQAREMPSSAGYNDVIVYYMLVTSTTTPTPSPKPSEEAGGKNESQKVPGTDEEKSKGKGPESQKVEKKAKGDSDNGAAKSASAGLSPQEAGAFPPADHIIRQAREAPTTAGSDDVTVYYVLGECEMQPDIRVNQSFA</sequence>
<evidence type="ECO:0000256" key="2">
    <source>
        <dbReference type="SAM" id="SignalP"/>
    </source>
</evidence>
<dbReference type="EMBL" id="UZAN01055414">
    <property type="protein sequence ID" value="VDP90842.1"/>
    <property type="molecule type" value="Genomic_DNA"/>
</dbReference>
<reference evidence="5" key="1">
    <citation type="submission" date="2016-06" db="UniProtKB">
        <authorList>
            <consortium name="WormBaseParasite"/>
        </authorList>
    </citation>
    <scope>IDENTIFICATION</scope>
</reference>
<organism evidence="5">
    <name type="scientific">Echinostoma caproni</name>
    <dbReference type="NCBI Taxonomy" id="27848"/>
    <lineage>
        <taxon>Eukaryota</taxon>
        <taxon>Metazoa</taxon>
        <taxon>Spiralia</taxon>
        <taxon>Lophotrochozoa</taxon>
        <taxon>Platyhelminthes</taxon>
        <taxon>Trematoda</taxon>
        <taxon>Digenea</taxon>
        <taxon>Plagiorchiida</taxon>
        <taxon>Echinostomata</taxon>
        <taxon>Echinostomatoidea</taxon>
        <taxon>Echinostomatidae</taxon>
        <taxon>Echinostoma</taxon>
    </lineage>
</organism>
<dbReference type="AlphaFoldDB" id="A0A183B2Y5"/>
<feature type="compositionally biased region" description="Basic and acidic residues" evidence="1">
    <location>
        <begin position="219"/>
        <end position="258"/>
    </location>
</feature>
<feature type="chain" id="PRO_5043138316" evidence="2">
    <location>
        <begin position="21"/>
        <end position="322"/>
    </location>
</feature>
<evidence type="ECO:0000313" key="3">
    <source>
        <dbReference type="EMBL" id="VDP90842.1"/>
    </source>
</evidence>
<keyword evidence="4" id="KW-1185">Reference proteome</keyword>
<evidence type="ECO:0000313" key="4">
    <source>
        <dbReference type="Proteomes" id="UP000272942"/>
    </source>
</evidence>
<reference evidence="3 4" key="2">
    <citation type="submission" date="2018-11" db="EMBL/GenBank/DDBJ databases">
        <authorList>
            <consortium name="Pathogen Informatics"/>
        </authorList>
    </citation>
    <scope>NUCLEOTIDE SEQUENCE [LARGE SCALE GENOMIC DNA]</scope>
    <source>
        <strain evidence="3 4">Egypt</strain>
    </source>
</reference>
<evidence type="ECO:0000256" key="1">
    <source>
        <dbReference type="SAM" id="MobiDB-lite"/>
    </source>
</evidence>
<feature type="region of interest" description="Disordered" evidence="1">
    <location>
        <begin position="100"/>
        <end position="168"/>
    </location>
</feature>
<evidence type="ECO:0000313" key="5">
    <source>
        <dbReference type="WBParaSite" id="ECPE_0001360901-mRNA-1"/>
    </source>
</evidence>
<gene>
    <name evidence="3" type="ORF">ECPE_LOCUS13570</name>
</gene>
<dbReference type="Proteomes" id="UP000272942">
    <property type="component" value="Unassembled WGS sequence"/>
</dbReference>
<protein>
    <submittedName>
        <fullName evidence="5">Mucin-like glycoprotein</fullName>
    </submittedName>
</protein>
<dbReference type="WBParaSite" id="ECPE_0001360901-mRNA-1">
    <property type="protein sequence ID" value="ECPE_0001360901-mRNA-1"/>
    <property type="gene ID" value="ECPE_0001360901"/>
</dbReference>
<keyword evidence="2" id="KW-0732">Signal</keyword>
<feature type="region of interest" description="Disordered" evidence="1">
    <location>
        <begin position="210"/>
        <end position="298"/>
    </location>
</feature>
<name>A0A183B2Y5_9TREM</name>
<proteinExistence type="predicted"/>
<feature type="signal peptide" evidence="2">
    <location>
        <begin position="1"/>
        <end position="20"/>
    </location>
</feature>
<accession>A0A183B2Y5</accession>
<feature type="compositionally biased region" description="Low complexity" evidence="1">
    <location>
        <begin position="100"/>
        <end position="120"/>
    </location>
</feature>